<dbReference type="CDD" id="cd00054">
    <property type="entry name" value="EGF_CA"/>
    <property type="match status" value="8"/>
</dbReference>
<evidence type="ECO:0000256" key="3">
    <source>
        <dbReference type="ARBA" id="ARBA00022525"/>
    </source>
</evidence>
<evidence type="ECO:0000256" key="13">
    <source>
        <dbReference type="ARBA" id="ARBA00023180"/>
    </source>
</evidence>
<evidence type="ECO:0000256" key="10">
    <source>
        <dbReference type="ARBA" id="ARBA00023136"/>
    </source>
</evidence>
<dbReference type="InterPro" id="IPR003886">
    <property type="entry name" value="NIDO_dom"/>
</dbReference>
<gene>
    <name evidence="20" type="ORF">CHS0354_011006</name>
</gene>
<sequence>MFWSFLVLLTHFCLGSHFRGGYFLWKPTENPHEIDISYRISWRRTYSSNHFCNDIDIMSKTLKIGEGSIICFEGCGAMNNITALSYYCTDYSPTEDWSTGMRSVRYNVSSIGSSIVFGFTGGDWITLLQGGNSWSMRAWTSLTIRTDTGRINHSPVTSVSPIIRVVLGCRVTINMLVSDADGDKVRCRWSTKGSNFDECAGICNSFPGARLNEITCTIEYTAAGTSVGYYGVAVQVEDFPASGGTVPYSSVPIQFLVQIYPSNQGCYSLPEFLPPTSKNGETKYLTDKVLFSEKIIAKSNSLNDRITEITTVSPEGMVKSALAKYTDVEGAWYVNITWIPSTKDVDQSHILCFSATDGSGLTSEQRCIFLIVTADSRTECDQGYKTPDHWFDEGQNLLTSNGTCTLVSSDYPVPIFQSRHNNIYVCANGIVSFDHPFESPGIQNESILLGKSILAPYLTDISLQSLKNGGSVTYYIQNRIDKKSNPSDLKEAANKIKDIHKEFTNFNPQFLLVVNWINVASKTSGTVTFQLILVTDGVDTFVFYLYAQGAMTLMKGDVFIGYSAKSGQIHKNYMSFTELAYSIDSNAKSYGYCGLLHYRLTFPFGQTQSDRQSCINWYLSERLNRDVYHDGMRKMPLCPCNRDLLNQDQFFTNGKVYRLRGAACTYILPNWQVQPENSGKMCCYNEQKGFINDGPFGFIRYHKDIEPNKHEKFDLDMKSACCSQGPSLCNLYYDVRPRGHCYTSFPSWHTVARGDPHITTLDGRAYTFNGWGEYTLITVNTTMTGTFDLQARTARAEGENGSISDATIFSAFAAKDSLGINIHVELNRSKSGLTVYAKAFPNKQHFQDYTKEFSDTTKEFSFNSPYLTLTRSNQTGAIRAFFSSGISIIVSNAVKMLSIEITIPKSLKGKTLGLMGNFDGNKTNDFMFSNGTYLVDSASEREIFVYGQTWMTNASGSAFRYPPGKTHKDFAHADFTPKFLDEADPVAIEKAKIYCGEDMECIFDYVFTGSKDVAIETRSIGLEANAVEIQIVNVIPSIQGPEVVFVKLNKEFTYSVIGLDDGSYNYSLLDTSVKAHIIRNADGSANVTAILSDKDVISFESLMITITDIKGTQGASFSPLFAICSGCSDHGECDYSNQRDDIKTSTFFKYAVCVCTPYWEGPDCERDKDGCATNPCSQLRKCIDNPVQIHETLGIGYNCSECPAGYLTVSDGRCEDINECNSTTELACAQRCINTEGSFRCDCKDGFRLVTSDQKSCRDINECEEGTSTCQQVCNNTLGGYNCSCFAGFVYSFHTRKCERGLIPSSCASLDCSATDGCIINQDGQPTCFCNMGYKLNTNGIICVDIDECEGNICQQQCNNTQGGYNCFCFPGYKLDMDKTTCIPCKFPYYGQNCSSICACGQSAKDCDPVKGCVCIEGWTGTDCDEDVDECQENLKICGDPYKTCINTNGSYTCRCKDGFHLGVDGLCQDIQECEDPILNNCQQICINAKGGYSCSCNKGYTIDPGNSSLCKDIDECLLGIADCPHICQNTDGSFTCDCFVGYILMSDRENCHKVEDPCLRNKNLNCSDICLFHDGRVSCSCNKGYRLGADNQTCIDINECENVTLNGCNQKCFNMEGGYVCSCSDGFKLDNDGRTCIACDGFHYGPNCALECKCGVGAERCDPVSGCVCTTGWTGMKCEADQDECSYIHCVGQNRMCVNTFGSHHCICKPGFKEYNNTCKDIDECMDSRQNDCEQNCINTAGSYACTCKEGFLQNGTQCHDINECQGKNDCSDECANTIGGYRCTCRAGFKINIKDKRTCILETLCQMNETSYCSAKNAQCAVVNGQSQCYCNKGYRFDTSNTTCEDIDECKSSLCDSICTNTNGTYDCGCYEGKKIASDGRTCIDCTEGSYGINCNLSCSCIPENTVTCDKRTGNCTCHAGFIGVKCEIDVNECEKQNGGCPEHSHCININGSKECVCTTGYIKTVSGNCEACDGKHYGRDCANECTCFLTNAQECNNVNGTCICRDGWQGPNCTKDLDECENPTTCSKPNTRCSNTHGSFVCACNDGYRIKDKLECQDIDECLEGIDNCSQACENTLGSFKCTCASGFSGDGVKCTECEIGHWGIGCKMDCSCNGTNSLGCDKSTGCLCFGNWTGIYCNQDTDECSIPDVCPKNSHCVNSIGSFSCLCNPGYTQNGSRGCEPCSGNRYEANCSKTCRCNMANSRNVDQTCDHETGKCICKFGWQGDCSVDRNECEDPEICSSDPTKQCQNTLGGFECVCIVPKDDGTCLIDVDECLDSPCENNGTCQNIYGSYVCHCAAGWEAKNCTKECSSNTFGQYCEKACNCSARNAKDSNQTCNATNGKCICKTGWIGDCSDDEDECVMKPGVCEVKENSGCYNFPGGHSCPCLRGFKSGKDSICEQDVPNVTTPVPDIPGQKAIENTVTFDMDIPDSININVPEIYEKYESAIKYALDETYRASMRSAYVSIQNISTRRGSLIVDYRTVFQDSDETVISFVNTTLKLAAGEPLLINGYEYTAQNLFVQGQQVPPRGESSDLCNIYQSVAGVCHSSHQCVVEGSKPKCKIIPAEDVEVLVGLGVGIPLLACAIVCFLVIVYVKRKRTEELIIAQRGKIRRPKSINLTHYNVTYQGSIEETSDSRPGADSA</sequence>
<dbReference type="InterPro" id="IPR000152">
    <property type="entry name" value="EGF-type_Asp/Asn_hydroxyl_site"/>
</dbReference>
<dbReference type="SUPFAM" id="SSF57196">
    <property type="entry name" value="EGF/Laminin"/>
    <property type="match status" value="5"/>
</dbReference>
<dbReference type="Pfam" id="PF07645">
    <property type="entry name" value="EGF_CA"/>
    <property type="match status" value="17"/>
</dbReference>
<dbReference type="GO" id="GO:0006897">
    <property type="term" value="P:endocytosis"/>
    <property type="evidence" value="ECO:0007669"/>
    <property type="project" value="UniProtKB-KW"/>
</dbReference>
<dbReference type="PROSITE" id="PS50856">
    <property type="entry name" value="AMOP"/>
    <property type="match status" value="1"/>
</dbReference>
<dbReference type="PANTHER" id="PTHR24039">
    <property type="entry name" value="FIBRILLIN-RELATED"/>
    <property type="match status" value="1"/>
</dbReference>
<feature type="domain" description="AMOP" evidence="18">
    <location>
        <begin position="606"/>
        <end position="736"/>
    </location>
</feature>
<dbReference type="GO" id="GO:0005509">
    <property type="term" value="F:calcium ion binding"/>
    <property type="evidence" value="ECO:0007669"/>
    <property type="project" value="InterPro"/>
</dbReference>
<dbReference type="SMART" id="SM00179">
    <property type="entry name" value="EGF_CA"/>
    <property type="match status" value="19"/>
</dbReference>
<evidence type="ECO:0000256" key="6">
    <source>
        <dbReference type="ARBA" id="ARBA00022692"/>
    </source>
</evidence>
<feature type="domain" description="EGF-like" evidence="17">
    <location>
        <begin position="2061"/>
        <end position="2099"/>
    </location>
</feature>
<dbReference type="Pfam" id="PF06119">
    <property type="entry name" value="NIDO"/>
    <property type="match status" value="1"/>
</dbReference>
<keyword evidence="13" id="KW-0325">Glycoprotein</keyword>
<feature type="domain" description="VWFD" evidence="19">
    <location>
        <begin position="748"/>
        <end position="958"/>
    </location>
</feature>
<keyword evidence="6 15" id="KW-0812">Transmembrane</keyword>
<dbReference type="InterPro" id="IPR018097">
    <property type="entry name" value="EGF_Ca-bd_CS"/>
</dbReference>
<dbReference type="FunFam" id="2.10.25.10:FF:000014">
    <property type="entry name" value="Latent-transforming growth factor beta-binding protein 3"/>
    <property type="match status" value="1"/>
</dbReference>
<evidence type="ECO:0000313" key="20">
    <source>
        <dbReference type="EMBL" id="KAK3612286.1"/>
    </source>
</evidence>
<evidence type="ECO:0000313" key="21">
    <source>
        <dbReference type="Proteomes" id="UP001195483"/>
    </source>
</evidence>
<keyword evidence="7 16" id="KW-0732">Signal</keyword>
<dbReference type="InterPro" id="IPR026823">
    <property type="entry name" value="cEGF"/>
</dbReference>
<evidence type="ECO:0000259" key="19">
    <source>
        <dbReference type="PROSITE" id="PS51233"/>
    </source>
</evidence>
<keyword evidence="5" id="KW-0254">Endocytosis</keyword>
<keyword evidence="4 14" id="KW-0245">EGF-like domain</keyword>
<evidence type="ECO:0000256" key="1">
    <source>
        <dbReference type="ARBA" id="ARBA00004479"/>
    </source>
</evidence>
<feature type="domain" description="EGF-like" evidence="17">
    <location>
        <begin position="1427"/>
        <end position="1469"/>
    </location>
</feature>
<evidence type="ECO:0000256" key="15">
    <source>
        <dbReference type="SAM" id="Phobius"/>
    </source>
</evidence>
<dbReference type="SMART" id="SM00181">
    <property type="entry name" value="EGF"/>
    <property type="match status" value="27"/>
</dbReference>
<comment type="subcellular location">
    <subcellularLocation>
        <location evidence="1">Membrane</location>
        <topology evidence="1">Single-pass type I membrane protein</topology>
    </subcellularLocation>
    <subcellularLocation>
        <location evidence="2">Secreted</location>
    </subcellularLocation>
</comment>
<dbReference type="FunFam" id="2.10.25.10:FF:000038">
    <property type="entry name" value="Fibrillin 2"/>
    <property type="match status" value="1"/>
</dbReference>
<organism evidence="20 21">
    <name type="scientific">Potamilus streckersoni</name>
    <dbReference type="NCBI Taxonomy" id="2493646"/>
    <lineage>
        <taxon>Eukaryota</taxon>
        <taxon>Metazoa</taxon>
        <taxon>Spiralia</taxon>
        <taxon>Lophotrochozoa</taxon>
        <taxon>Mollusca</taxon>
        <taxon>Bivalvia</taxon>
        <taxon>Autobranchia</taxon>
        <taxon>Heteroconchia</taxon>
        <taxon>Palaeoheterodonta</taxon>
        <taxon>Unionida</taxon>
        <taxon>Unionoidea</taxon>
        <taxon>Unionidae</taxon>
        <taxon>Ambleminae</taxon>
        <taxon>Lampsilini</taxon>
        <taxon>Potamilus</taxon>
    </lineage>
</organism>
<dbReference type="EMBL" id="JAEAOA010000686">
    <property type="protein sequence ID" value="KAK3612286.1"/>
    <property type="molecule type" value="Genomic_DNA"/>
</dbReference>
<feature type="transmembrane region" description="Helical" evidence="15">
    <location>
        <begin position="2575"/>
        <end position="2599"/>
    </location>
</feature>
<evidence type="ECO:0000256" key="7">
    <source>
        <dbReference type="ARBA" id="ARBA00022729"/>
    </source>
</evidence>
<feature type="domain" description="EGF-like" evidence="17">
    <location>
        <begin position="2144"/>
        <end position="2184"/>
    </location>
</feature>
<dbReference type="FunFam" id="2.10.25.10:FF:000321">
    <property type="entry name" value="Protein delta homolog 1"/>
    <property type="match status" value="1"/>
</dbReference>
<dbReference type="Gene3D" id="2.170.300.10">
    <property type="entry name" value="Tie2 ligand-binding domain superfamily"/>
    <property type="match status" value="1"/>
</dbReference>
<feature type="disulfide bond" evidence="14">
    <location>
        <begin position="2300"/>
        <end position="2309"/>
    </location>
</feature>
<evidence type="ECO:0000256" key="11">
    <source>
        <dbReference type="ARBA" id="ARBA00023157"/>
    </source>
</evidence>
<dbReference type="InterPro" id="IPR001846">
    <property type="entry name" value="VWF_type-D"/>
</dbReference>
<dbReference type="InterPro" id="IPR049883">
    <property type="entry name" value="NOTCH1_EGF-like"/>
</dbReference>
<reference evidence="20" key="2">
    <citation type="journal article" date="2021" name="Genome Biol. Evol.">
        <title>Developing a high-quality reference genome for a parasitic bivalve with doubly uniparental inheritance (Bivalvia: Unionida).</title>
        <authorList>
            <person name="Smith C.H."/>
        </authorList>
    </citation>
    <scope>NUCLEOTIDE SEQUENCE</scope>
    <source>
        <strain evidence="20">CHS0354</strain>
        <tissue evidence="20">Mantle</tissue>
    </source>
</reference>
<evidence type="ECO:0000256" key="9">
    <source>
        <dbReference type="ARBA" id="ARBA00022989"/>
    </source>
</evidence>
<dbReference type="FunFam" id="2.10.25.10:FF:000005">
    <property type="entry name" value="Fibrillin 2"/>
    <property type="match status" value="1"/>
</dbReference>
<dbReference type="InterPro" id="IPR009030">
    <property type="entry name" value="Growth_fac_rcpt_cys_sf"/>
</dbReference>
<keyword evidence="12" id="KW-0675">Receptor</keyword>
<evidence type="ECO:0000256" key="8">
    <source>
        <dbReference type="ARBA" id="ARBA00022737"/>
    </source>
</evidence>
<dbReference type="Pfam" id="PF12662">
    <property type="entry name" value="cEGF"/>
    <property type="match status" value="1"/>
</dbReference>
<keyword evidence="3" id="KW-0964">Secreted</keyword>
<feature type="domain" description="EGF-like" evidence="17">
    <location>
        <begin position="1682"/>
        <end position="1721"/>
    </location>
</feature>
<feature type="domain" description="EGF-like" evidence="17">
    <location>
        <begin position="1932"/>
        <end position="1973"/>
    </location>
</feature>
<evidence type="ECO:0000259" key="17">
    <source>
        <dbReference type="PROSITE" id="PS50026"/>
    </source>
</evidence>
<proteinExistence type="predicted"/>
<protein>
    <submittedName>
        <fullName evidence="20">Uncharacterized protein</fullName>
    </submittedName>
</protein>
<dbReference type="Proteomes" id="UP001195483">
    <property type="component" value="Unassembled WGS sequence"/>
</dbReference>
<evidence type="ECO:0000259" key="18">
    <source>
        <dbReference type="PROSITE" id="PS50856"/>
    </source>
</evidence>
<keyword evidence="10 15" id="KW-0472">Membrane</keyword>
<evidence type="ECO:0000256" key="14">
    <source>
        <dbReference type="PROSITE-ProRule" id="PRU00076"/>
    </source>
</evidence>
<feature type="signal peptide" evidence="16">
    <location>
        <begin position="1"/>
        <end position="15"/>
    </location>
</feature>
<keyword evidence="21" id="KW-1185">Reference proteome</keyword>
<dbReference type="GO" id="GO:0007160">
    <property type="term" value="P:cell-matrix adhesion"/>
    <property type="evidence" value="ECO:0007669"/>
    <property type="project" value="InterPro"/>
</dbReference>
<keyword evidence="9 15" id="KW-1133">Transmembrane helix</keyword>
<comment type="caution">
    <text evidence="14">Lacks conserved residue(s) required for the propagation of feature annotation.</text>
</comment>
<dbReference type="PROSITE" id="PS51233">
    <property type="entry name" value="VWFD"/>
    <property type="match status" value="1"/>
</dbReference>
<evidence type="ECO:0000256" key="12">
    <source>
        <dbReference type="ARBA" id="ARBA00023170"/>
    </source>
</evidence>
<name>A0AAE0WF87_9BIVA</name>
<accession>A0AAE0WF87</accession>
<feature type="domain" description="EGF-like" evidence="17">
    <location>
        <begin position="2274"/>
        <end position="2310"/>
    </location>
</feature>
<dbReference type="PROSITE" id="PS50026">
    <property type="entry name" value="EGF_3"/>
    <property type="match status" value="9"/>
</dbReference>
<evidence type="ECO:0000256" key="16">
    <source>
        <dbReference type="SAM" id="SignalP"/>
    </source>
</evidence>
<keyword evidence="11 14" id="KW-1015">Disulfide bond</keyword>
<evidence type="ECO:0000256" key="2">
    <source>
        <dbReference type="ARBA" id="ARBA00004613"/>
    </source>
</evidence>
<feature type="domain" description="EGF-like" evidence="17">
    <location>
        <begin position="2019"/>
        <end position="2060"/>
    </location>
</feature>
<feature type="domain" description="EGF-like" evidence="17">
    <location>
        <begin position="1345"/>
        <end position="1383"/>
    </location>
</feature>
<evidence type="ECO:0000256" key="4">
    <source>
        <dbReference type="ARBA" id="ARBA00022536"/>
    </source>
</evidence>
<dbReference type="SMART" id="SM00216">
    <property type="entry name" value="VWD"/>
    <property type="match status" value="1"/>
</dbReference>
<dbReference type="InterPro" id="IPR001881">
    <property type="entry name" value="EGF-like_Ca-bd_dom"/>
</dbReference>
<dbReference type="GO" id="GO:0016020">
    <property type="term" value="C:membrane"/>
    <property type="evidence" value="ECO:0007669"/>
    <property type="project" value="UniProtKB-SubCell"/>
</dbReference>
<dbReference type="GO" id="GO:0005576">
    <property type="term" value="C:extracellular region"/>
    <property type="evidence" value="ECO:0007669"/>
    <property type="project" value="UniProtKB-SubCell"/>
</dbReference>
<dbReference type="InterPro" id="IPR005533">
    <property type="entry name" value="AMOP_dom"/>
</dbReference>
<dbReference type="PROSITE" id="PS01187">
    <property type="entry name" value="EGF_CA"/>
    <property type="match status" value="7"/>
</dbReference>
<dbReference type="Gene3D" id="2.10.25.10">
    <property type="entry name" value="Laminin"/>
    <property type="match status" value="19"/>
</dbReference>
<feature type="chain" id="PRO_5041973595" evidence="16">
    <location>
        <begin position="16"/>
        <end position="2647"/>
    </location>
</feature>
<dbReference type="SMART" id="SM00539">
    <property type="entry name" value="NIDO"/>
    <property type="match status" value="1"/>
</dbReference>
<dbReference type="PROSITE" id="PS00010">
    <property type="entry name" value="ASX_HYDROXYL"/>
    <property type="match status" value="11"/>
</dbReference>
<reference evidence="20" key="1">
    <citation type="journal article" date="2021" name="Genome Biol. Evol.">
        <title>A High-Quality Reference Genome for a Parasitic Bivalve with Doubly Uniparental Inheritance (Bivalvia: Unionida).</title>
        <authorList>
            <person name="Smith C.H."/>
        </authorList>
    </citation>
    <scope>NUCLEOTIDE SEQUENCE</scope>
    <source>
        <strain evidence="20">CHS0354</strain>
    </source>
</reference>
<dbReference type="SUPFAM" id="SSF57184">
    <property type="entry name" value="Growth factor receptor domain"/>
    <property type="match status" value="6"/>
</dbReference>
<reference evidence="20" key="3">
    <citation type="submission" date="2023-05" db="EMBL/GenBank/DDBJ databases">
        <authorList>
            <person name="Smith C.H."/>
        </authorList>
    </citation>
    <scope>NUCLEOTIDE SEQUENCE</scope>
    <source>
        <strain evidence="20">CHS0354</strain>
        <tissue evidence="20">Mantle</tissue>
    </source>
</reference>
<keyword evidence="8" id="KW-0677">Repeat</keyword>
<dbReference type="FunFam" id="2.10.25.10:FF:000009">
    <property type="entry name" value="Low-density lipoprotein receptor isoform 1"/>
    <property type="match status" value="1"/>
</dbReference>
<dbReference type="InterPro" id="IPR000742">
    <property type="entry name" value="EGF"/>
</dbReference>
<dbReference type="PROSITE" id="PS01186">
    <property type="entry name" value="EGF_2"/>
    <property type="match status" value="12"/>
</dbReference>
<feature type="domain" description="EGF-like" evidence="17">
    <location>
        <begin position="1513"/>
        <end position="1553"/>
    </location>
</feature>
<evidence type="ECO:0000256" key="5">
    <source>
        <dbReference type="ARBA" id="ARBA00022583"/>
    </source>
</evidence>
<dbReference type="PRINTS" id="PR00011">
    <property type="entry name" value="EGFLAMININ"/>
</dbReference>
<comment type="caution">
    <text evidence="20">The sequence shown here is derived from an EMBL/GenBank/DDBJ whole genome shotgun (WGS) entry which is preliminary data.</text>
</comment>